<protein>
    <submittedName>
        <fullName evidence="1">Uncharacterized protein</fullName>
    </submittedName>
</protein>
<dbReference type="AlphaFoldDB" id="A0A0F3NNC4"/>
<evidence type="ECO:0000313" key="1">
    <source>
        <dbReference type="EMBL" id="KJV69266.1"/>
    </source>
</evidence>
<keyword evidence="2" id="KW-1185">Reference proteome</keyword>
<dbReference type="Proteomes" id="UP000033562">
    <property type="component" value="Unassembled WGS sequence"/>
</dbReference>
<gene>
    <name evidence="1" type="ORF">NLO413_0649</name>
</gene>
<sequence>MIDSQSLFHNSPDNSQDTDISINYLYVGMHMQNINYANIENNNLKVNSENANIEFNNMYDDKNSNINVEMNNHTLTIKDANVISSKIDVSNKYYNAEFLVKPQDLQYDRSHFTTNIQQLDHGSYITVTAMNVFPFQQPPIN</sequence>
<accession>A0A0F3NNC4</accession>
<organism evidence="1 2">
    <name type="scientific">Candidatus Neoehrlichia procyonis str. RAC413</name>
    <dbReference type="NCBI Taxonomy" id="1359163"/>
    <lineage>
        <taxon>Bacteria</taxon>
        <taxon>Pseudomonadati</taxon>
        <taxon>Pseudomonadota</taxon>
        <taxon>Alphaproteobacteria</taxon>
        <taxon>Rickettsiales</taxon>
        <taxon>Anaplasmataceae</taxon>
        <taxon>Candidatus Neoehrlichia</taxon>
    </lineage>
</organism>
<evidence type="ECO:0000313" key="2">
    <source>
        <dbReference type="Proteomes" id="UP000033562"/>
    </source>
</evidence>
<proteinExistence type="predicted"/>
<dbReference type="EMBL" id="LANX01000001">
    <property type="protein sequence ID" value="KJV69266.1"/>
    <property type="molecule type" value="Genomic_DNA"/>
</dbReference>
<reference evidence="1 2" key="1">
    <citation type="submission" date="2015-02" db="EMBL/GenBank/DDBJ databases">
        <title>Genome Sequencing of Rickettsiales.</title>
        <authorList>
            <person name="Daugherty S.C."/>
            <person name="Su Q."/>
            <person name="Abolude K."/>
            <person name="Beier-Sexton M."/>
            <person name="Carlyon J.A."/>
            <person name="Carter R."/>
            <person name="Day N.P."/>
            <person name="Dumler S.J."/>
            <person name="Dyachenko V."/>
            <person name="Godinez A."/>
            <person name="Kurtti T.J."/>
            <person name="Lichay M."/>
            <person name="Mullins K.E."/>
            <person name="Ott S."/>
            <person name="Pappas-Brown V."/>
            <person name="Paris D.H."/>
            <person name="Patel P."/>
            <person name="Richards A.L."/>
            <person name="Sadzewicz L."/>
            <person name="Sears K."/>
            <person name="Seidman D."/>
            <person name="Sengamalay N."/>
            <person name="Stenos J."/>
            <person name="Tallon L.J."/>
            <person name="Vincent G."/>
            <person name="Fraser C.M."/>
            <person name="Munderloh U."/>
            <person name="Dunning-Hotopp J.C."/>
        </authorList>
    </citation>
    <scope>NUCLEOTIDE SEQUENCE [LARGE SCALE GENOMIC DNA]</scope>
    <source>
        <strain evidence="1 2">RAC413</strain>
    </source>
</reference>
<comment type="caution">
    <text evidence="1">The sequence shown here is derived from an EMBL/GenBank/DDBJ whole genome shotgun (WGS) entry which is preliminary data.</text>
</comment>
<name>A0A0F3NNC4_9RICK</name>
<dbReference type="RefSeq" id="WP_045809013.1">
    <property type="nucleotide sequence ID" value="NZ_LANX01000001.1"/>
</dbReference>